<dbReference type="Gene3D" id="3.40.30.10">
    <property type="entry name" value="Glutaredoxin"/>
    <property type="match status" value="1"/>
</dbReference>
<evidence type="ECO:0000259" key="1">
    <source>
        <dbReference type="PROSITE" id="PS50404"/>
    </source>
</evidence>
<reference evidence="3 4" key="1">
    <citation type="submission" date="2019-07" db="EMBL/GenBank/DDBJ databases">
        <authorList>
            <person name="Park M."/>
        </authorList>
    </citation>
    <scope>NUCLEOTIDE SEQUENCE [LARGE SCALE GENOMIC DNA]</scope>
    <source>
        <strain evidence="3 4">KCTC32445</strain>
    </source>
</reference>
<dbReference type="Pfam" id="PF13409">
    <property type="entry name" value="GST_N_2"/>
    <property type="match status" value="1"/>
</dbReference>
<proteinExistence type="predicted"/>
<dbReference type="PANTHER" id="PTHR44051">
    <property type="entry name" value="GLUTATHIONE S-TRANSFERASE-RELATED"/>
    <property type="match status" value="1"/>
</dbReference>
<dbReference type="GO" id="GO:0016740">
    <property type="term" value="F:transferase activity"/>
    <property type="evidence" value="ECO:0007669"/>
    <property type="project" value="UniProtKB-KW"/>
</dbReference>
<dbReference type="InterPro" id="IPR040079">
    <property type="entry name" value="Glutathione_S-Trfase"/>
</dbReference>
<organism evidence="3 4">
    <name type="scientific">Sphingorhabdus contaminans</name>
    <dbReference type="NCBI Taxonomy" id="1343899"/>
    <lineage>
        <taxon>Bacteria</taxon>
        <taxon>Pseudomonadati</taxon>
        <taxon>Pseudomonadota</taxon>
        <taxon>Alphaproteobacteria</taxon>
        <taxon>Sphingomonadales</taxon>
        <taxon>Sphingomonadaceae</taxon>
        <taxon>Sphingorhabdus</taxon>
    </lineage>
</organism>
<dbReference type="AlphaFoldDB" id="A0A553WCU5"/>
<dbReference type="Gene3D" id="1.20.1050.10">
    <property type="match status" value="1"/>
</dbReference>
<dbReference type="Pfam" id="PF00043">
    <property type="entry name" value="GST_C"/>
    <property type="match status" value="1"/>
</dbReference>
<feature type="domain" description="GST N-terminal" evidence="1">
    <location>
        <begin position="22"/>
        <end position="108"/>
    </location>
</feature>
<sequence>MAAMRCISGRVRPLWEPEAGSQPMMDVFTSPTPNGIKVPIALEELGIAYRLHQVDLSRGGASVPELRAVNPNAKIPAIVDKLADGQSVPVFESGAILLYIAGLKPGLIPTSAVAHASTLSWLFLQVAGLGPNFGNASYFLRNDPANLVAVERFHSEARRHLALLDHRLAESEWLNGEDYSIADIAHFSWVRSASYAGLSLLDYRHAQEWTSRIEQRDAVRRGIERCQTGNSI</sequence>
<evidence type="ECO:0000313" key="4">
    <source>
        <dbReference type="Proteomes" id="UP000320160"/>
    </source>
</evidence>
<dbReference type="InterPro" id="IPR004046">
    <property type="entry name" value="GST_C"/>
</dbReference>
<keyword evidence="4" id="KW-1185">Reference proteome</keyword>
<dbReference type="SUPFAM" id="SSF47616">
    <property type="entry name" value="GST C-terminal domain-like"/>
    <property type="match status" value="1"/>
</dbReference>
<dbReference type="SFLD" id="SFLDG00358">
    <property type="entry name" value="Main_(cytGST)"/>
    <property type="match status" value="1"/>
</dbReference>
<gene>
    <name evidence="3" type="ORF">FOM92_15645</name>
</gene>
<dbReference type="InterPro" id="IPR036249">
    <property type="entry name" value="Thioredoxin-like_sf"/>
</dbReference>
<dbReference type="EMBL" id="VKKU01000002">
    <property type="protein sequence ID" value="TSB02514.1"/>
    <property type="molecule type" value="Genomic_DNA"/>
</dbReference>
<feature type="domain" description="GST C-terminal" evidence="2">
    <location>
        <begin position="111"/>
        <end position="232"/>
    </location>
</feature>
<evidence type="ECO:0000313" key="3">
    <source>
        <dbReference type="EMBL" id="TSB02514.1"/>
    </source>
</evidence>
<dbReference type="PROSITE" id="PS50404">
    <property type="entry name" value="GST_NTER"/>
    <property type="match status" value="1"/>
</dbReference>
<dbReference type="InterPro" id="IPR010987">
    <property type="entry name" value="Glutathione-S-Trfase_C-like"/>
</dbReference>
<dbReference type="OrthoDB" id="9803562at2"/>
<dbReference type="PANTHER" id="PTHR44051:SF8">
    <property type="entry name" value="GLUTATHIONE S-TRANSFERASE GSTA"/>
    <property type="match status" value="1"/>
</dbReference>
<name>A0A553WCU5_9SPHN</name>
<protein>
    <submittedName>
        <fullName evidence="3">Glutathione S-transferase</fullName>
    </submittedName>
</protein>
<dbReference type="PROSITE" id="PS50405">
    <property type="entry name" value="GST_CTER"/>
    <property type="match status" value="1"/>
</dbReference>
<keyword evidence="3" id="KW-0808">Transferase</keyword>
<evidence type="ECO:0000259" key="2">
    <source>
        <dbReference type="PROSITE" id="PS50405"/>
    </source>
</evidence>
<dbReference type="SUPFAM" id="SSF52833">
    <property type="entry name" value="Thioredoxin-like"/>
    <property type="match status" value="1"/>
</dbReference>
<accession>A0A553WCU5</accession>
<comment type="caution">
    <text evidence="3">The sequence shown here is derived from an EMBL/GenBank/DDBJ whole genome shotgun (WGS) entry which is preliminary data.</text>
</comment>
<dbReference type="Proteomes" id="UP000320160">
    <property type="component" value="Unassembled WGS sequence"/>
</dbReference>
<dbReference type="SFLD" id="SFLDS00019">
    <property type="entry name" value="Glutathione_Transferase_(cytos"/>
    <property type="match status" value="1"/>
</dbReference>
<dbReference type="SFLD" id="SFLDG01151">
    <property type="entry name" value="Main.2:_Nu-like"/>
    <property type="match status" value="1"/>
</dbReference>
<dbReference type="CDD" id="cd03048">
    <property type="entry name" value="GST_N_Ure2p_like"/>
    <property type="match status" value="1"/>
</dbReference>
<dbReference type="InterPro" id="IPR004045">
    <property type="entry name" value="Glutathione_S-Trfase_N"/>
</dbReference>
<dbReference type="InterPro" id="IPR036282">
    <property type="entry name" value="Glutathione-S-Trfase_C_sf"/>
</dbReference>